<sequence length="302" mass="32077">MPSPQFMQAFGTALGDLIGANIADAITQTTGGIINLRGWATQLRQQAADAINKAIRAQATADTAQNTANAAHVVANGKPSMGEIPLSTDLWKTLSRAEQSTFPRTQLSFGSAPSTASGGSQSGSHSHTLNRVPDYQPSGNGTNYLELGFIRVTKDCALSEVGFISGNSQTFAGINGCYLGVFKMDTATGALTLLNPGSATVNIANSVTTRNTEHRFSLGVTINARQHEIYAIGVLQQTGLIQTAAALMCTTLADLNRSETAYPRKNYAYAGTYSAMPAFVAESDLNYDRSTKLPFFYLREAT</sequence>
<accession>A0A6G9Y0N9</accession>
<name>A0A6G9Y0N9_NOCBR</name>
<organism evidence="2 3">
    <name type="scientific">Nocardia brasiliensis</name>
    <dbReference type="NCBI Taxonomy" id="37326"/>
    <lineage>
        <taxon>Bacteria</taxon>
        <taxon>Bacillati</taxon>
        <taxon>Actinomycetota</taxon>
        <taxon>Actinomycetes</taxon>
        <taxon>Mycobacteriales</taxon>
        <taxon>Nocardiaceae</taxon>
        <taxon>Nocardia</taxon>
    </lineage>
</organism>
<dbReference type="AlphaFoldDB" id="A0A6G9Y0N9"/>
<evidence type="ECO:0000256" key="1">
    <source>
        <dbReference type="SAM" id="MobiDB-lite"/>
    </source>
</evidence>
<feature type="region of interest" description="Disordered" evidence="1">
    <location>
        <begin position="103"/>
        <end position="137"/>
    </location>
</feature>
<dbReference type="Proteomes" id="UP000501705">
    <property type="component" value="Chromosome"/>
</dbReference>
<proteinExistence type="predicted"/>
<evidence type="ECO:0000313" key="2">
    <source>
        <dbReference type="EMBL" id="QIS06751.1"/>
    </source>
</evidence>
<gene>
    <name evidence="2" type="ORF">F5X71_34565</name>
</gene>
<dbReference type="RefSeq" id="WP_167465766.1">
    <property type="nucleotide sequence ID" value="NZ_CP046171.1"/>
</dbReference>
<feature type="compositionally biased region" description="Low complexity" evidence="1">
    <location>
        <begin position="108"/>
        <end position="127"/>
    </location>
</feature>
<dbReference type="EMBL" id="CP046171">
    <property type="protein sequence ID" value="QIS06751.1"/>
    <property type="molecule type" value="Genomic_DNA"/>
</dbReference>
<reference evidence="2 3" key="1">
    <citation type="journal article" date="2019" name="ACS Chem. Biol.">
        <title>Identification and Mobilization of a Cryptic Antibiotic Biosynthesis Gene Locus from a Human-Pathogenic Nocardia Isolate.</title>
        <authorList>
            <person name="Herisse M."/>
            <person name="Ishida K."/>
            <person name="Porter J.L."/>
            <person name="Howden B."/>
            <person name="Hertweck C."/>
            <person name="Stinear T.P."/>
            <person name="Pidot S.J."/>
        </authorList>
    </citation>
    <scope>NUCLEOTIDE SEQUENCE [LARGE SCALE GENOMIC DNA]</scope>
    <source>
        <strain evidence="2 3">AUSMDU00024985</strain>
    </source>
</reference>
<evidence type="ECO:0000313" key="3">
    <source>
        <dbReference type="Proteomes" id="UP000501705"/>
    </source>
</evidence>
<protein>
    <submittedName>
        <fullName evidence="2">Uncharacterized protein</fullName>
    </submittedName>
</protein>